<reference evidence="3" key="1">
    <citation type="submission" date="2020-03" db="EMBL/GenBank/DDBJ databases">
        <title>Genome sequences of seven Enterobacteriaceae strains isolated from Canadian wastewater treatment facilities.</title>
        <authorList>
            <person name="Huang H."/>
            <person name="Chmara J.T."/>
            <person name="Duceppe M.-O."/>
        </authorList>
    </citation>
    <scope>NUCLEOTIDE SEQUENCE [LARGE SCALE GENOMIC DNA]</scope>
    <source>
        <strain evidence="3">Biosolid 3</strain>
    </source>
</reference>
<evidence type="ECO:0000313" key="2">
    <source>
        <dbReference type="EMBL" id="QKJ60159.1"/>
    </source>
</evidence>
<feature type="transmembrane region" description="Helical" evidence="1">
    <location>
        <begin position="58"/>
        <end position="77"/>
    </location>
</feature>
<feature type="transmembrane region" description="Helical" evidence="1">
    <location>
        <begin position="83"/>
        <end position="104"/>
    </location>
</feature>
<evidence type="ECO:0008006" key="4">
    <source>
        <dbReference type="Google" id="ProtNLM"/>
    </source>
</evidence>
<gene>
    <name evidence="2" type="ORF">G9399_19945</name>
</gene>
<dbReference type="EMBL" id="CP054160">
    <property type="protein sequence ID" value="QKJ60159.1"/>
    <property type="molecule type" value="Genomic_DNA"/>
</dbReference>
<feature type="transmembrane region" description="Helical" evidence="1">
    <location>
        <begin position="17"/>
        <end position="38"/>
    </location>
</feature>
<dbReference type="Proteomes" id="UP000503464">
    <property type="component" value="Chromosome"/>
</dbReference>
<dbReference type="AlphaFoldDB" id="A0AAE7JUT9"/>
<organism evidence="2 3">
    <name type="scientific">Serratia fonticola</name>
    <dbReference type="NCBI Taxonomy" id="47917"/>
    <lineage>
        <taxon>Bacteria</taxon>
        <taxon>Pseudomonadati</taxon>
        <taxon>Pseudomonadota</taxon>
        <taxon>Gammaproteobacteria</taxon>
        <taxon>Enterobacterales</taxon>
        <taxon>Yersiniaceae</taxon>
        <taxon>Serratia</taxon>
    </lineage>
</organism>
<keyword evidence="1" id="KW-0472">Membrane</keyword>
<keyword evidence="1" id="KW-0812">Transmembrane</keyword>
<evidence type="ECO:0000313" key="3">
    <source>
        <dbReference type="Proteomes" id="UP000503464"/>
    </source>
</evidence>
<accession>A0AAE7JUT9</accession>
<evidence type="ECO:0000256" key="1">
    <source>
        <dbReference type="SAM" id="Phobius"/>
    </source>
</evidence>
<dbReference type="RefSeq" id="WP_173409697.1">
    <property type="nucleotide sequence ID" value="NZ_CP054160.3"/>
</dbReference>
<proteinExistence type="predicted"/>
<keyword evidence="1" id="KW-1133">Transmembrane helix</keyword>
<feature type="transmembrane region" description="Helical" evidence="1">
    <location>
        <begin position="125"/>
        <end position="144"/>
    </location>
</feature>
<protein>
    <recommendedName>
        <fullName evidence="4">DUF4234 domain-containing protein</fullName>
    </recommendedName>
</protein>
<name>A0AAE7JUT9_SERFO</name>
<sequence>MIDKNVNILKDSINTNVINFVLLTVATGGIYPMMWLYLNQQKMTEELKNSFVAKDFPLWLAVVTGFGWLLVDISYAISDTETVLDHIATLLSVASAVMLIVWAFKAKTALQAYALNEFKFELKMNPFYTFIFNIYYVVYCINYMESELQKHQIIFNQKKD</sequence>